<reference evidence="7 8" key="1">
    <citation type="submission" date="2020-04" db="EMBL/GenBank/DDBJ databases">
        <authorList>
            <person name="Zheng R.K."/>
            <person name="Sun C.M."/>
        </authorList>
    </citation>
    <scope>NUCLEOTIDE SEQUENCE [LARGE SCALE GENOMIC DNA]</scope>
    <source>
        <strain evidence="8">zrk29</strain>
    </source>
</reference>
<gene>
    <name evidence="7" type="ORF">HF295_05680</name>
</gene>
<dbReference type="Gene3D" id="1.20.1250.20">
    <property type="entry name" value="MFS general substrate transporter like domains"/>
    <property type="match status" value="2"/>
</dbReference>
<dbReference type="EMBL" id="CP051151">
    <property type="protein sequence ID" value="QLY40376.1"/>
    <property type="molecule type" value="Genomic_DNA"/>
</dbReference>
<dbReference type="InterPro" id="IPR011701">
    <property type="entry name" value="MFS"/>
</dbReference>
<keyword evidence="2 5" id="KW-0812">Transmembrane</keyword>
<feature type="transmembrane region" description="Helical" evidence="5">
    <location>
        <begin position="352"/>
        <end position="372"/>
    </location>
</feature>
<dbReference type="GO" id="GO:0022857">
    <property type="term" value="F:transmembrane transporter activity"/>
    <property type="evidence" value="ECO:0007669"/>
    <property type="project" value="InterPro"/>
</dbReference>
<dbReference type="AlphaFoldDB" id="A0A7L6N293"/>
<dbReference type="Pfam" id="PF07690">
    <property type="entry name" value="MFS_1"/>
    <property type="match status" value="1"/>
</dbReference>
<dbReference type="Pfam" id="PF13347">
    <property type="entry name" value="MFS_2"/>
    <property type="match status" value="1"/>
</dbReference>
<evidence type="ECO:0000256" key="1">
    <source>
        <dbReference type="ARBA" id="ARBA00004651"/>
    </source>
</evidence>
<feature type="transmembrane region" description="Helical" evidence="5">
    <location>
        <begin position="480"/>
        <end position="501"/>
    </location>
</feature>
<proteinExistence type="predicted"/>
<feature type="domain" description="Major facilitator superfamily (MFS) profile" evidence="6">
    <location>
        <begin position="7"/>
        <end position="531"/>
    </location>
</feature>
<feature type="transmembrane region" description="Helical" evidence="5">
    <location>
        <begin position="291"/>
        <end position="310"/>
    </location>
</feature>
<dbReference type="KEGG" id="tbk:HF295_05680"/>
<feature type="transmembrane region" description="Helical" evidence="5">
    <location>
        <begin position="258"/>
        <end position="279"/>
    </location>
</feature>
<feature type="transmembrane region" description="Helical" evidence="5">
    <location>
        <begin position="392"/>
        <end position="410"/>
    </location>
</feature>
<feature type="transmembrane region" description="Helical" evidence="5">
    <location>
        <begin position="45"/>
        <end position="65"/>
    </location>
</feature>
<dbReference type="InterPro" id="IPR036259">
    <property type="entry name" value="MFS_trans_sf"/>
</dbReference>
<evidence type="ECO:0000256" key="3">
    <source>
        <dbReference type="ARBA" id="ARBA00022989"/>
    </source>
</evidence>
<keyword evidence="4 5" id="KW-0472">Membrane</keyword>
<feature type="transmembrane region" description="Helical" evidence="5">
    <location>
        <begin position="77"/>
        <end position="96"/>
    </location>
</feature>
<feature type="transmembrane region" description="Helical" evidence="5">
    <location>
        <begin position="219"/>
        <end position="237"/>
    </location>
</feature>
<feature type="transmembrane region" description="Helical" evidence="5">
    <location>
        <begin position="7"/>
        <end position="25"/>
    </location>
</feature>
<name>A0A7L6N293_9MOLU</name>
<feature type="transmembrane region" description="Helical" evidence="5">
    <location>
        <begin position="441"/>
        <end position="459"/>
    </location>
</feature>
<feature type="transmembrane region" description="Helical" evidence="5">
    <location>
        <begin position="417"/>
        <end position="435"/>
    </location>
</feature>
<evidence type="ECO:0000256" key="2">
    <source>
        <dbReference type="ARBA" id="ARBA00022692"/>
    </source>
</evidence>
<dbReference type="GO" id="GO:0005886">
    <property type="term" value="C:plasma membrane"/>
    <property type="evidence" value="ECO:0007669"/>
    <property type="project" value="UniProtKB-SubCell"/>
</dbReference>
<sequence length="548" mass="61602">MKFNVKKTIYVGLAFLMISMFWSLYDSLIGKILIDKFGLNQLWSGVVMALDNMLALFLIPVFGALSDKSNHKKGRRTPFIVVGTVVAAFAFMSLTFSDNVQKSKIEAESQIIEDYDVIYRTNADLELKKDFDEEDRLLIFSNWQGIQSNIENEWQKLRDESVISADEYAEYERDIIQPMDQILSDNQITDTEGDELREIFNHHANERAKVITLNSPGTFIVFLLTLFVALLAMQSFRSPAVALMPDVTVKPLRSKANAIINLMGTIGALIAITTTMVYGLSQHSFVNYTPAFITVGVIMLIILGIFLWKVKEPELVAERLANEVKYGIVDEDPDHKDLSHEEKAELSRSKKISLILILVSVTLWFFGYNAVTTKLSDYAPKVLLMGFAIPNYIAYGSAALAFIPIGILATKIGRKKTILMGIVLLTICFGSVYFLTPDTSFIMYIIFAFTGIAWATINVNSYPMVVELSNESNVGKYTGYYYTFSMAAQIITPVFSGFLMDQFGRKILFPYAATFVAIAFVTMFFVKHGDVKIPKKGSLLENFDVDMD</sequence>
<comment type="subcellular location">
    <subcellularLocation>
        <location evidence="1">Cell membrane</location>
        <topology evidence="1">Multi-pass membrane protein</topology>
    </subcellularLocation>
</comment>
<dbReference type="PROSITE" id="PS50850">
    <property type="entry name" value="MFS"/>
    <property type="match status" value="1"/>
</dbReference>
<evidence type="ECO:0000313" key="8">
    <source>
        <dbReference type="Proteomes" id="UP000512167"/>
    </source>
</evidence>
<dbReference type="InterPro" id="IPR005829">
    <property type="entry name" value="Sugar_transporter_CS"/>
</dbReference>
<dbReference type="PROSITE" id="PS00216">
    <property type="entry name" value="SUGAR_TRANSPORT_1"/>
    <property type="match status" value="1"/>
</dbReference>
<dbReference type="PANTHER" id="PTHR23528:SF1">
    <property type="entry name" value="MAJOR FACILITATOR SUPERFAMILY (MFS) PROFILE DOMAIN-CONTAINING PROTEIN"/>
    <property type="match status" value="1"/>
</dbReference>
<evidence type="ECO:0000259" key="6">
    <source>
        <dbReference type="PROSITE" id="PS50850"/>
    </source>
</evidence>
<organism evidence="7 8">
    <name type="scientific">Hujiaoplasma nucleasis</name>
    <dbReference type="NCBI Taxonomy" id="2725268"/>
    <lineage>
        <taxon>Bacteria</taxon>
        <taxon>Bacillati</taxon>
        <taxon>Mycoplasmatota</taxon>
        <taxon>Mollicutes</taxon>
        <taxon>Candidatus Izemoplasmatales</taxon>
        <taxon>Hujiaoplasmataceae</taxon>
        <taxon>Hujiaoplasma</taxon>
    </lineage>
</organism>
<dbReference type="SUPFAM" id="SSF103473">
    <property type="entry name" value="MFS general substrate transporter"/>
    <property type="match status" value="1"/>
</dbReference>
<keyword evidence="8" id="KW-1185">Reference proteome</keyword>
<dbReference type="RefSeq" id="WP_312031209.1">
    <property type="nucleotide sequence ID" value="NZ_CP051151.1"/>
</dbReference>
<dbReference type="PANTHER" id="PTHR23528">
    <property type="match status" value="1"/>
</dbReference>
<evidence type="ECO:0000313" key="7">
    <source>
        <dbReference type="EMBL" id="QLY40376.1"/>
    </source>
</evidence>
<evidence type="ECO:0000256" key="4">
    <source>
        <dbReference type="ARBA" id="ARBA00023136"/>
    </source>
</evidence>
<accession>A0A7L6N293</accession>
<evidence type="ECO:0000256" key="5">
    <source>
        <dbReference type="SAM" id="Phobius"/>
    </source>
</evidence>
<protein>
    <submittedName>
        <fullName evidence="7">SLC45 family MFS transporter</fullName>
    </submittedName>
</protein>
<dbReference type="InterPro" id="IPR020846">
    <property type="entry name" value="MFS_dom"/>
</dbReference>
<dbReference type="Proteomes" id="UP000512167">
    <property type="component" value="Chromosome"/>
</dbReference>
<feature type="transmembrane region" description="Helical" evidence="5">
    <location>
        <begin position="507"/>
        <end position="526"/>
    </location>
</feature>
<keyword evidence="3 5" id="KW-1133">Transmembrane helix</keyword>